<dbReference type="FunFam" id="3.30.420.40:FF:000028">
    <property type="entry name" value="heat shock 70 kDa protein-like"/>
    <property type="match status" value="1"/>
</dbReference>
<proteinExistence type="inferred from homology"/>
<accession>A0A5S9F718</accession>
<dbReference type="Proteomes" id="UP000326354">
    <property type="component" value="Chromosome"/>
</dbReference>
<dbReference type="InterPro" id="IPR013126">
    <property type="entry name" value="Hsp_70_fam"/>
</dbReference>
<dbReference type="Gene3D" id="3.30.420.40">
    <property type="match status" value="2"/>
</dbReference>
<dbReference type="GO" id="GO:0005524">
    <property type="term" value="F:ATP binding"/>
    <property type="evidence" value="ECO:0007669"/>
    <property type="project" value="UniProtKB-KW"/>
</dbReference>
<keyword evidence="4" id="KW-0143">Chaperone</keyword>
<dbReference type="AlphaFoldDB" id="A0A5S9F718"/>
<dbReference type="Pfam" id="PF00012">
    <property type="entry name" value="HSP70"/>
    <property type="match status" value="2"/>
</dbReference>
<keyword evidence="3" id="KW-0067">ATP-binding</keyword>
<gene>
    <name evidence="5" type="ORF">UABAM_05652</name>
</gene>
<organism evidence="5 6">
    <name type="scientific">Uabimicrobium amorphum</name>
    <dbReference type="NCBI Taxonomy" id="2596890"/>
    <lineage>
        <taxon>Bacteria</taxon>
        <taxon>Pseudomonadati</taxon>
        <taxon>Planctomycetota</taxon>
        <taxon>Candidatus Uabimicrobiia</taxon>
        <taxon>Candidatus Uabimicrobiales</taxon>
        <taxon>Candidatus Uabimicrobiaceae</taxon>
        <taxon>Candidatus Uabimicrobium</taxon>
    </lineage>
</organism>
<reference evidence="5 6" key="1">
    <citation type="submission" date="2019-08" db="EMBL/GenBank/DDBJ databases">
        <title>Complete genome sequence of Candidatus Uab amorphum.</title>
        <authorList>
            <person name="Shiratori T."/>
            <person name="Suzuki S."/>
            <person name="Kakizawa Y."/>
            <person name="Ishida K."/>
        </authorList>
    </citation>
    <scope>NUCLEOTIDE SEQUENCE [LARGE SCALE GENOMIC DNA]</scope>
    <source>
        <strain evidence="5 6">SRT547</strain>
    </source>
</reference>
<dbReference type="SUPFAM" id="SSF53067">
    <property type="entry name" value="Actin-like ATPase domain"/>
    <property type="match status" value="2"/>
</dbReference>
<dbReference type="OrthoDB" id="9766019at2"/>
<dbReference type="RefSeq" id="WP_151971275.1">
    <property type="nucleotide sequence ID" value="NZ_AP019860.1"/>
</dbReference>
<dbReference type="Gene3D" id="2.60.34.10">
    <property type="entry name" value="Substrate Binding Domain Of DNAk, Chain A, domain 1"/>
    <property type="match status" value="1"/>
</dbReference>
<dbReference type="KEGG" id="uam:UABAM_05652"/>
<protein>
    <submittedName>
        <fullName evidence="5">Chaperone protein dnaK3</fullName>
    </submittedName>
</protein>
<dbReference type="GO" id="GO:0140662">
    <property type="term" value="F:ATP-dependent protein folding chaperone"/>
    <property type="evidence" value="ECO:0007669"/>
    <property type="project" value="InterPro"/>
</dbReference>
<keyword evidence="2" id="KW-0547">Nucleotide-binding</keyword>
<dbReference type="FunFam" id="3.90.640.10:FF:000003">
    <property type="entry name" value="Molecular chaperone DnaK"/>
    <property type="match status" value="1"/>
</dbReference>
<keyword evidence="6" id="KW-1185">Reference proteome</keyword>
<evidence type="ECO:0000256" key="1">
    <source>
        <dbReference type="ARBA" id="ARBA00007381"/>
    </source>
</evidence>
<evidence type="ECO:0000313" key="5">
    <source>
        <dbReference type="EMBL" id="BBM87249.1"/>
    </source>
</evidence>
<dbReference type="Gene3D" id="3.90.640.10">
    <property type="entry name" value="Actin, Chain A, domain 4"/>
    <property type="match status" value="1"/>
</dbReference>
<evidence type="ECO:0000256" key="3">
    <source>
        <dbReference type="ARBA" id="ARBA00022840"/>
    </source>
</evidence>
<dbReference type="EMBL" id="AP019860">
    <property type="protein sequence ID" value="BBM87249.1"/>
    <property type="molecule type" value="Genomic_DNA"/>
</dbReference>
<evidence type="ECO:0000256" key="4">
    <source>
        <dbReference type="ARBA" id="ARBA00023186"/>
    </source>
</evidence>
<name>A0A5S9F718_UABAM</name>
<comment type="similarity">
    <text evidence="1">Belongs to the heat shock protein 70 family.</text>
</comment>
<sequence length="876" mass="101174">MQKIQYLPTTKNTLLLQRRLLRRLYGGLRSSLRQEVSRLTQLATQQNFANDVELRNWIAQNALQTARRSTANNWPIRLPKWPDFSCDAQQRTAFSGVSLGNSSCVVVHAQKHSQVAYKTDIHHNSKWLTQVKEQLNGKSIVIAVPAHFNDNKRRAVRDMFSEFNVARVINEPTAIVLAHGIEDRRVLVVDLGAKNLDMNVIDIEDGICEICDSVRFSLGSRQFDVAIAQWLAQQIDQKHNVSTLNDPQCMNKLQLLAEAAKKTLSYKNKARIQCDHFVCVDKIIAIDVVISRQVFADLIRGYCREIQEKILPFLPRVSQIILAGGGMYTSCITDSIREIAHKRVLLPTKPDEVIAMGCAIQGGVLCGFSHEAMLQPTPPFSPPYINKQCIQPRTIDTQNMYVSPKKPLQGVLLLDVTPLSLNVEIGNSLHTILPRNTAIPVRKVYNVCPRRNKIIIHVTCGERDVGNNRVLKTIHLTNCRRKPVEISVEIDVNGHTIIAVVNGKHIQKYIVDNKSELPTDHEGDIRDKDTTQPLENIPTFEKYLSDEAGVPGPIERIVAQSRHMLKMCQHLFGLYFIAIAHAIDIFVETVTSYISGVYYTWKLYTSVERRLSAQNVTQQRQMVMENFTKVRGQLARVFRFKGAHIDDDYSPTFPLEIVVETRYLLDQMKRDLSLLTYQQSIQLAKSQFKDVIKSYVPNPLEFLNRCKDCLLMLFYMKYTRRDIETMYMEFVKSYCNILQLLSEECGESYVDVLLPYERIILHEIHSDYISQPFSDIEKAIDETRKKLQRLMHVLFCAQRFANPRYWRRVDLLRELNVMAHPVYFVEWEQWLSKEVRKIWRQKKRNVSSREKSLRDIENRQRNKDLLSAKHLVHTCF</sequence>
<dbReference type="SUPFAM" id="SSF100920">
    <property type="entry name" value="Heat shock protein 70kD (HSP70), peptide-binding domain"/>
    <property type="match status" value="1"/>
</dbReference>
<dbReference type="InterPro" id="IPR043129">
    <property type="entry name" value="ATPase_NBD"/>
</dbReference>
<dbReference type="InterPro" id="IPR029047">
    <property type="entry name" value="HSP70_peptide-bd_sf"/>
</dbReference>
<evidence type="ECO:0000256" key="2">
    <source>
        <dbReference type="ARBA" id="ARBA00022741"/>
    </source>
</evidence>
<dbReference type="PANTHER" id="PTHR19375">
    <property type="entry name" value="HEAT SHOCK PROTEIN 70KDA"/>
    <property type="match status" value="1"/>
</dbReference>
<evidence type="ECO:0000313" key="6">
    <source>
        <dbReference type="Proteomes" id="UP000326354"/>
    </source>
</evidence>